<evidence type="ECO:0000313" key="2">
    <source>
        <dbReference type="EMBL" id="MDM7856511.1"/>
    </source>
</evidence>
<name>A0ABT7SK01_9CELL</name>
<comment type="caution">
    <text evidence="2">The sequence shown here is derived from an EMBL/GenBank/DDBJ whole genome shotgun (WGS) entry which is preliminary data.</text>
</comment>
<feature type="region of interest" description="Disordered" evidence="1">
    <location>
        <begin position="1"/>
        <end position="73"/>
    </location>
</feature>
<proteinExistence type="predicted"/>
<sequence>MAGDDRTAAVGGQAAGAAVGVAPGGSQDWQDEERQVDERMTLADGPANGPDAGRDQEVARAHEPAAEAATSTGDAAVDEALTLLSGLDEQPLRAHVAAFDAVHGALQDRLADAEG</sequence>
<keyword evidence="3" id="KW-1185">Reference proteome</keyword>
<accession>A0ABT7SK01</accession>
<evidence type="ECO:0000256" key="1">
    <source>
        <dbReference type="SAM" id="MobiDB-lite"/>
    </source>
</evidence>
<protein>
    <submittedName>
        <fullName evidence="2">Uncharacterized protein</fullName>
    </submittedName>
</protein>
<dbReference type="Proteomes" id="UP001529338">
    <property type="component" value="Unassembled WGS sequence"/>
</dbReference>
<organism evidence="2 3">
    <name type="scientific">Cellulomonas alba</name>
    <dbReference type="NCBI Taxonomy" id="3053467"/>
    <lineage>
        <taxon>Bacteria</taxon>
        <taxon>Bacillati</taxon>
        <taxon>Actinomycetota</taxon>
        <taxon>Actinomycetes</taxon>
        <taxon>Micrococcales</taxon>
        <taxon>Cellulomonadaceae</taxon>
        <taxon>Cellulomonas</taxon>
    </lineage>
</organism>
<feature type="compositionally biased region" description="Low complexity" evidence="1">
    <location>
        <begin position="8"/>
        <end position="25"/>
    </location>
</feature>
<evidence type="ECO:0000313" key="3">
    <source>
        <dbReference type="Proteomes" id="UP001529338"/>
    </source>
</evidence>
<dbReference type="RefSeq" id="WP_289456729.1">
    <property type="nucleotide sequence ID" value="NZ_JAUCGQ010000003.1"/>
</dbReference>
<feature type="compositionally biased region" description="Basic and acidic residues" evidence="1">
    <location>
        <begin position="52"/>
        <end position="65"/>
    </location>
</feature>
<feature type="compositionally biased region" description="Basic and acidic residues" evidence="1">
    <location>
        <begin position="32"/>
        <end position="41"/>
    </location>
</feature>
<gene>
    <name evidence="2" type="ORF">QRT04_16350</name>
</gene>
<dbReference type="EMBL" id="JAUCGQ010000003">
    <property type="protein sequence ID" value="MDM7856511.1"/>
    <property type="molecule type" value="Genomic_DNA"/>
</dbReference>
<reference evidence="2 3" key="1">
    <citation type="submission" date="2023-06" db="EMBL/GenBank/DDBJ databases">
        <title>Cellulomonas sp. MW4 Whole genome sequence.</title>
        <authorList>
            <person name="Park S."/>
        </authorList>
    </citation>
    <scope>NUCLEOTIDE SEQUENCE [LARGE SCALE GENOMIC DNA]</scope>
    <source>
        <strain evidence="2 3">MW4</strain>
    </source>
</reference>